<accession>A0A8H6FDH2</accession>
<protein>
    <submittedName>
        <fullName evidence="1">Uncharacterized protein</fullName>
    </submittedName>
</protein>
<proteinExistence type="predicted"/>
<dbReference type="Proteomes" id="UP000593566">
    <property type="component" value="Unassembled WGS sequence"/>
</dbReference>
<gene>
    <name evidence="1" type="ORF">HO133_011059</name>
</gene>
<sequence length="188" mass="20610">MASKVIIVIGELPEGISLVVCEYLLQKPQSARLAVVGRGKQQLEDIKSPIASARRRPFRFLARKTISRPSIVKTGQIGCYVLNPGVWDRGAAISQHLERCSKAAIDHLATEVSIEEPEATTVSVKPGVVNTEMQKQVAIQTCRRTGPQRCGAIHEPSRERCFAPAISARKCFGEIGLRLVRKDRVGKA</sequence>
<evidence type="ECO:0000313" key="2">
    <source>
        <dbReference type="Proteomes" id="UP000593566"/>
    </source>
</evidence>
<reference evidence="1 2" key="1">
    <citation type="journal article" date="2020" name="Genomics">
        <title>Complete, high-quality genomes from long-read metagenomic sequencing of two wolf lichen thalli reveals enigmatic genome architecture.</title>
        <authorList>
            <person name="McKenzie S.K."/>
            <person name="Walston R.F."/>
            <person name="Allen J.L."/>
        </authorList>
    </citation>
    <scope>NUCLEOTIDE SEQUENCE [LARGE SCALE GENOMIC DNA]</scope>
    <source>
        <strain evidence="1">WasteWater1</strain>
    </source>
</reference>
<dbReference type="GeneID" id="59339449"/>
<dbReference type="RefSeq" id="XP_037153542.1">
    <property type="nucleotide sequence ID" value="XM_037301908.1"/>
</dbReference>
<dbReference type="EMBL" id="JACCJB010000009">
    <property type="protein sequence ID" value="KAF6224482.1"/>
    <property type="molecule type" value="Genomic_DNA"/>
</dbReference>
<dbReference type="Gene3D" id="3.40.50.720">
    <property type="entry name" value="NAD(P)-binding Rossmann-like Domain"/>
    <property type="match status" value="1"/>
</dbReference>
<comment type="caution">
    <text evidence="1">The sequence shown here is derived from an EMBL/GenBank/DDBJ whole genome shotgun (WGS) entry which is preliminary data.</text>
</comment>
<evidence type="ECO:0000313" key="1">
    <source>
        <dbReference type="EMBL" id="KAF6224482.1"/>
    </source>
</evidence>
<name>A0A8H6FDH2_9LECA</name>
<organism evidence="1 2">
    <name type="scientific">Letharia lupina</name>
    <dbReference type="NCBI Taxonomy" id="560253"/>
    <lineage>
        <taxon>Eukaryota</taxon>
        <taxon>Fungi</taxon>
        <taxon>Dikarya</taxon>
        <taxon>Ascomycota</taxon>
        <taxon>Pezizomycotina</taxon>
        <taxon>Lecanoromycetes</taxon>
        <taxon>OSLEUM clade</taxon>
        <taxon>Lecanoromycetidae</taxon>
        <taxon>Lecanorales</taxon>
        <taxon>Lecanorineae</taxon>
        <taxon>Parmeliaceae</taxon>
        <taxon>Letharia</taxon>
    </lineage>
</organism>
<dbReference type="AlphaFoldDB" id="A0A8H6FDH2"/>
<keyword evidence="2" id="KW-1185">Reference proteome</keyword>